<dbReference type="GO" id="GO:0005829">
    <property type="term" value="C:cytosol"/>
    <property type="evidence" value="ECO:0007669"/>
    <property type="project" value="TreeGrafter"/>
</dbReference>
<evidence type="ECO:0000256" key="1">
    <source>
        <dbReference type="ARBA" id="ARBA00022801"/>
    </source>
</evidence>
<dbReference type="RefSeq" id="WP_167627411.1">
    <property type="nucleotide sequence ID" value="NZ_BAAAHR010000007.1"/>
</dbReference>
<dbReference type="Proteomes" id="UP000321154">
    <property type="component" value="Unassembled WGS sequence"/>
</dbReference>
<dbReference type="Gene3D" id="3.90.245.10">
    <property type="entry name" value="Ribonucleoside hydrolase-like"/>
    <property type="match status" value="1"/>
</dbReference>
<sequence length="326" mass="33639">MTDTTTPDTVFYLDCDTGIDDSLAIAYLLGTARDRLVGIGATSGNVSAAAGAENTLRLLGLAGATGIPVALGEHHPRRGEFDGGAPHVHGADGVGGVALPVTDARLVAEDAVELLADLVERHGERLHIIAIAPLTTVARALDVVPDLASRVDGITLMGGAVTVPGNITPFAEANIANDADGAAHVLAADWHTITVVPLDVTMQHRFEPRHTARLARDGGPLAQAVSAMFEAYFDFYEPGLGVRAAPLHDPLAAAIAVGDVAVVDALHDELHVDVTDSPERGRTFRAASPATVPPSDGGRRTTVTTVLGVGDDAADRILRGAASDPR</sequence>
<dbReference type="Proteomes" id="UP000522688">
    <property type="component" value="Unassembled WGS sequence"/>
</dbReference>
<dbReference type="AlphaFoldDB" id="A0A7W3JFF9"/>
<accession>A0A7W3JFF9</accession>
<dbReference type="EC" id="3.2.2.1" evidence="5"/>
<dbReference type="GO" id="GO:0006152">
    <property type="term" value="P:purine nucleoside catabolic process"/>
    <property type="evidence" value="ECO:0007669"/>
    <property type="project" value="TreeGrafter"/>
</dbReference>
<dbReference type="InterPro" id="IPR036452">
    <property type="entry name" value="Ribo_hydro-like"/>
</dbReference>
<organism evidence="5 7">
    <name type="scientific">Frigoribacterium faeni</name>
    <dbReference type="NCBI Taxonomy" id="145483"/>
    <lineage>
        <taxon>Bacteria</taxon>
        <taxon>Bacillati</taxon>
        <taxon>Actinomycetota</taxon>
        <taxon>Actinomycetes</taxon>
        <taxon>Micrococcales</taxon>
        <taxon>Microbacteriaceae</taxon>
        <taxon>Frigoribacterium</taxon>
    </lineage>
</organism>
<dbReference type="EMBL" id="BJUV01000070">
    <property type="protein sequence ID" value="GEK84808.1"/>
    <property type="molecule type" value="Genomic_DNA"/>
</dbReference>
<name>A0A7W3JFF9_9MICO</name>
<reference evidence="5 7" key="2">
    <citation type="submission" date="2020-07" db="EMBL/GenBank/DDBJ databases">
        <title>Sequencing the genomes of 1000 actinobacteria strains.</title>
        <authorList>
            <person name="Klenk H.-P."/>
        </authorList>
    </citation>
    <scope>NUCLEOTIDE SEQUENCE [LARGE SCALE GENOMIC DNA]</scope>
    <source>
        <strain evidence="5 7">DSM 10309</strain>
    </source>
</reference>
<proteinExistence type="predicted"/>
<gene>
    <name evidence="5" type="ORF">FB463_000116</name>
    <name evidence="4" type="ORF">FFA01_31170</name>
</gene>
<evidence type="ECO:0000259" key="3">
    <source>
        <dbReference type="Pfam" id="PF01156"/>
    </source>
</evidence>
<reference evidence="4 6" key="1">
    <citation type="submission" date="2019-07" db="EMBL/GenBank/DDBJ databases">
        <title>Whole genome shotgun sequence of Frigoribacterium faeni NBRC 103066.</title>
        <authorList>
            <person name="Hosoyama A."/>
            <person name="Uohara A."/>
            <person name="Ohji S."/>
            <person name="Ichikawa N."/>
        </authorList>
    </citation>
    <scope>NUCLEOTIDE SEQUENCE [LARGE SCALE GENOMIC DNA]</scope>
    <source>
        <strain evidence="4 6">NBRC 103066</strain>
    </source>
</reference>
<comment type="caution">
    <text evidence="5">The sequence shown here is derived from an EMBL/GenBank/DDBJ whole genome shotgun (WGS) entry which is preliminary data.</text>
</comment>
<dbReference type="EMBL" id="JACGWW010000001">
    <property type="protein sequence ID" value="MBA8811892.1"/>
    <property type="molecule type" value="Genomic_DNA"/>
</dbReference>
<dbReference type="Pfam" id="PF01156">
    <property type="entry name" value="IU_nuc_hydro"/>
    <property type="match status" value="1"/>
</dbReference>
<keyword evidence="1 5" id="KW-0378">Hydrolase</keyword>
<keyword evidence="6" id="KW-1185">Reference proteome</keyword>
<feature type="domain" description="Inosine/uridine-preferring nucleoside hydrolase" evidence="3">
    <location>
        <begin position="12"/>
        <end position="287"/>
    </location>
</feature>
<dbReference type="PANTHER" id="PTHR12304:SF4">
    <property type="entry name" value="URIDINE NUCLEOSIDASE"/>
    <property type="match status" value="1"/>
</dbReference>
<keyword evidence="2 5" id="KW-0326">Glycosidase</keyword>
<evidence type="ECO:0000313" key="5">
    <source>
        <dbReference type="EMBL" id="MBA8811892.1"/>
    </source>
</evidence>
<evidence type="ECO:0000313" key="4">
    <source>
        <dbReference type="EMBL" id="GEK84808.1"/>
    </source>
</evidence>
<dbReference type="InterPro" id="IPR023186">
    <property type="entry name" value="IUNH"/>
</dbReference>
<evidence type="ECO:0000313" key="6">
    <source>
        <dbReference type="Proteomes" id="UP000321154"/>
    </source>
</evidence>
<dbReference type="SUPFAM" id="SSF53590">
    <property type="entry name" value="Nucleoside hydrolase"/>
    <property type="match status" value="1"/>
</dbReference>
<evidence type="ECO:0000256" key="2">
    <source>
        <dbReference type="ARBA" id="ARBA00023295"/>
    </source>
</evidence>
<evidence type="ECO:0000313" key="7">
    <source>
        <dbReference type="Proteomes" id="UP000522688"/>
    </source>
</evidence>
<dbReference type="InterPro" id="IPR001910">
    <property type="entry name" value="Inosine/uridine_hydrolase_dom"/>
</dbReference>
<dbReference type="PANTHER" id="PTHR12304">
    <property type="entry name" value="INOSINE-URIDINE PREFERRING NUCLEOSIDE HYDROLASE"/>
    <property type="match status" value="1"/>
</dbReference>
<protein>
    <submittedName>
        <fullName evidence="4">Inosine-uridine nucleoside N-ribohydrolase</fullName>
    </submittedName>
    <submittedName>
        <fullName evidence="5">Purine nucleosidase</fullName>
        <ecNumber evidence="5">3.2.2.1</ecNumber>
    </submittedName>
</protein>
<dbReference type="GO" id="GO:0008477">
    <property type="term" value="F:purine nucleosidase activity"/>
    <property type="evidence" value="ECO:0007669"/>
    <property type="project" value="UniProtKB-EC"/>
</dbReference>